<evidence type="ECO:0000256" key="19">
    <source>
        <dbReference type="PIRNR" id="PIRNR017184"/>
    </source>
</evidence>
<dbReference type="Pfam" id="PF01256">
    <property type="entry name" value="Carb_kinase"/>
    <property type="match status" value="1"/>
</dbReference>
<feature type="binding site" evidence="17">
    <location>
        <position position="262"/>
    </location>
    <ligand>
        <name>(6S)-NADPHX</name>
        <dbReference type="ChEBI" id="CHEBI:64076"/>
    </ligand>
</feature>
<comment type="function">
    <text evidence="17">Catalyzes the dehydration of the S-form of NAD(P)HX at the expense of ADP, which is converted to AMP. Together with NAD(P)HX epimerase, which catalyzes the epimerization of the S- and R-forms, the enzyme allows the repair of both epimers of NAD(P)HX, a damaged form of NAD(P)H that is a result of enzymatic or heat-dependent hydration.</text>
</comment>
<dbReference type="HAMAP" id="MF_01965">
    <property type="entry name" value="NADHX_dehydratase"/>
    <property type="match status" value="1"/>
</dbReference>
<evidence type="ECO:0000256" key="9">
    <source>
        <dbReference type="ARBA" id="ARBA00022958"/>
    </source>
</evidence>
<evidence type="ECO:0000313" key="22">
    <source>
        <dbReference type="EMBL" id="MFC5474731.1"/>
    </source>
</evidence>
<proteinExistence type="inferred from homology"/>
<comment type="subunit">
    <text evidence="17">Homotetramer.</text>
</comment>
<dbReference type="PANTHER" id="PTHR12592:SF0">
    <property type="entry name" value="ATP-DEPENDENT (S)-NAD(P)H-HYDRATE DEHYDRATASE"/>
    <property type="match status" value="1"/>
</dbReference>
<dbReference type="EC" id="4.2.1.136" evidence="19"/>
<accession>A0ABW0MBC0</accession>
<dbReference type="InterPro" id="IPR000631">
    <property type="entry name" value="CARKD"/>
</dbReference>
<evidence type="ECO:0000256" key="1">
    <source>
        <dbReference type="ARBA" id="ARBA00000013"/>
    </source>
</evidence>
<keyword evidence="6 17" id="KW-0547">Nucleotide-binding</keyword>
<dbReference type="PANTHER" id="PTHR12592">
    <property type="entry name" value="ATP-DEPENDENT (S)-NAD(P)H-HYDRATE DEHYDRATASE FAMILY MEMBER"/>
    <property type="match status" value="1"/>
</dbReference>
<evidence type="ECO:0000256" key="10">
    <source>
        <dbReference type="ARBA" id="ARBA00023027"/>
    </source>
</evidence>
<feature type="binding site" evidence="17">
    <location>
        <position position="435"/>
    </location>
    <ligand>
        <name>AMP</name>
        <dbReference type="ChEBI" id="CHEBI:456215"/>
    </ligand>
</feature>
<evidence type="ECO:0000256" key="13">
    <source>
        <dbReference type="ARBA" id="ARBA00023268"/>
    </source>
</evidence>
<evidence type="ECO:0000256" key="14">
    <source>
        <dbReference type="ARBA" id="ARBA00025153"/>
    </source>
</evidence>
<evidence type="ECO:0000256" key="12">
    <source>
        <dbReference type="ARBA" id="ARBA00023239"/>
    </source>
</evidence>
<feature type="binding site" evidence="18">
    <location>
        <position position="126"/>
    </location>
    <ligand>
        <name>K(+)</name>
        <dbReference type="ChEBI" id="CHEBI:29103"/>
    </ligand>
</feature>
<comment type="similarity">
    <text evidence="4 19">In the C-terminal section; belongs to the NnrD/CARKD family.</text>
</comment>
<dbReference type="EC" id="5.1.99.6" evidence="19"/>
<evidence type="ECO:0000256" key="17">
    <source>
        <dbReference type="HAMAP-Rule" id="MF_01965"/>
    </source>
</evidence>
<dbReference type="NCBIfam" id="TIGR00196">
    <property type="entry name" value="yjeF_cterm"/>
    <property type="match status" value="1"/>
</dbReference>
<dbReference type="InterPro" id="IPR030677">
    <property type="entry name" value="Nnr"/>
</dbReference>
<keyword evidence="11 18" id="KW-0413">Isomerase</keyword>
<feature type="binding site" evidence="18">
    <location>
        <begin position="130"/>
        <end position="136"/>
    </location>
    <ligand>
        <name>(6S)-NADPHX</name>
        <dbReference type="ChEBI" id="CHEBI:64076"/>
    </ligand>
</feature>
<keyword evidence="13" id="KW-0511">Multifunctional enzyme</keyword>
<keyword evidence="5 18" id="KW-0479">Metal-binding</keyword>
<evidence type="ECO:0000256" key="8">
    <source>
        <dbReference type="ARBA" id="ARBA00022857"/>
    </source>
</evidence>
<dbReference type="EMBL" id="JBHSMT010000023">
    <property type="protein sequence ID" value="MFC5474731.1"/>
    <property type="molecule type" value="Genomic_DNA"/>
</dbReference>
<comment type="function">
    <text evidence="18">Catalyzes the epimerization of the S- and R-forms of NAD(P)HX, a damaged form of NAD(P)H that is a result of enzymatic or heat-dependent hydration. This is a prerequisite for the S-specific NAD(P)H-hydrate dehydratase to allow the repair of both epimers of NAD(P)HX.</text>
</comment>
<comment type="catalytic activity">
    <reaction evidence="15 17 19">
        <text>(6S)-NADHX + ADP = AMP + phosphate + NADH + H(+)</text>
        <dbReference type="Rhea" id="RHEA:32223"/>
        <dbReference type="ChEBI" id="CHEBI:15378"/>
        <dbReference type="ChEBI" id="CHEBI:43474"/>
        <dbReference type="ChEBI" id="CHEBI:57945"/>
        <dbReference type="ChEBI" id="CHEBI:64074"/>
        <dbReference type="ChEBI" id="CHEBI:456215"/>
        <dbReference type="ChEBI" id="CHEBI:456216"/>
        <dbReference type="EC" id="4.2.1.136"/>
    </reaction>
</comment>
<keyword evidence="12 17" id="KW-0456">Lyase</keyword>
<evidence type="ECO:0000256" key="11">
    <source>
        <dbReference type="ARBA" id="ARBA00023235"/>
    </source>
</evidence>
<evidence type="ECO:0000256" key="7">
    <source>
        <dbReference type="ARBA" id="ARBA00022840"/>
    </source>
</evidence>
<comment type="similarity">
    <text evidence="18">Belongs to the NnrE/AIBP family.</text>
</comment>
<dbReference type="Gene3D" id="3.40.1190.20">
    <property type="match status" value="1"/>
</dbReference>
<evidence type="ECO:0000256" key="5">
    <source>
        <dbReference type="ARBA" id="ARBA00022723"/>
    </source>
</evidence>
<comment type="catalytic activity">
    <reaction evidence="16 17 19">
        <text>(6S)-NADPHX + ADP = AMP + phosphate + NADPH + H(+)</text>
        <dbReference type="Rhea" id="RHEA:32235"/>
        <dbReference type="ChEBI" id="CHEBI:15378"/>
        <dbReference type="ChEBI" id="CHEBI:43474"/>
        <dbReference type="ChEBI" id="CHEBI:57783"/>
        <dbReference type="ChEBI" id="CHEBI:64076"/>
        <dbReference type="ChEBI" id="CHEBI:456215"/>
        <dbReference type="ChEBI" id="CHEBI:456216"/>
        <dbReference type="EC" id="4.2.1.136"/>
    </reaction>
</comment>
<feature type="binding site" evidence="18">
    <location>
        <begin position="59"/>
        <end position="63"/>
    </location>
    <ligand>
        <name>(6S)-NADPHX</name>
        <dbReference type="ChEBI" id="CHEBI:64076"/>
    </ligand>
</feature>
<dbReference type="RefSeq" id="WP_378997841.1">
    <property type="nucleotide sequence ID" value="NZ_JBHSMT010000023.1"/>
</dbReference>
<dbReference type="PROSITE" id="PS51385">
    <property type="entry name" value="YJEF_N"/>
    <property type="match status" value="1"/>
</dbReference>
<feature type="domain" description="YjeF C-terminal" evidence="20">
    <location>
        <begin position="227"/>
        <end position="496"/>
    </location>
</feature>
<evidence type="ECO:0000256" key="2">
    <source>
        <dbReference type="ARBA" id="ARBA00000909"/>
    </source>
</evidence>
<comment type="catalytic activity">
    <reaction evidence="2 18 19">
        <text>(6R)-NADPHX = (6S)-NADPHX</text>
        <dbReference type="Rhea" id="RHEA:32227"/>
        <dbReference type="ChEBI" id="CHEBI:64076"/>
        <dbReference type="ChEBI" id="CHEBI:64077"/>
        <dbReference type="EC" id="5.1.99.6"/>
    </reaction>
</comment>
<feature type="binding site" evidence="17">
    <location>
        <begin position="406"/>
        <end position="410"/>
    </location>
    <ligand>
        <name>AMP</name>
        <dbReference type="ChEBI" id="CHEBI:456215"/>
    </ligand>
</feature>
<dbReference type="NCBIfam" id="TIGR00197">
    <property type="entry name" value="yjeF_nterm"/>
    <property type="match status" value="1"/>
</dbReference>
<evidence type="ECO:0000256" key="15">
    <source>
        <dbReference type="ARBA" id="ARBA00048238"/>
    </source>
</evidence>
<dbReference type="InterPro" id="IPR036652">
    <property type="entry name" value="YjeF_N_dom_sf"/>
</dbReference>
<dbReference type="Gene3D" id="3.40.50.10260">
    <property type="entry name" value="YjeF N-terminal domain"/>
    <property type="match status" value="1"/>
</dbReference>
<feature type="binding site" evidence="18">
    <location>
        <position position="60"/>
    </location>
    <ligand>
        <name>K(+)</name>
        <dbReference type="ChEBI" id="CHEBI:29103"/>
    </ligand>
</feature>
<keyword evidence="9 18" id="KW-0630">Potassium</keyword>
<evidence type="ECO:0000256" key="3">
    <source>
        <dbReference type="ARBA" id="ARBA00006001"/>
    </source>
</evidence>
<keyword evidence="23" id="KW-1185">Reference proteome</keyword>
<sequence length="505" mass="52302">MRAIYPVAEIRTIEQTALRALPPYTLMQRAGHAAEQAALRILPDPPHSARILVLAGPGNNGGDALEAAANLSKAGAEVVALLATELSQLPHDAANALRRAQQHGVQLMPAAQFSEIDSAHWALVIDGLFGIGLTRALDGELRNLVLTINAMRCPVLALDVPSGLDADTGVVVGPNGVAIKASHTITFIADKAGLHTCDGPDYAGRVEVASLAITDHHFPPPHAWLNASTLFADYLLPRRRNSHKGSFGEVTVIGGAEGMIGAPVLAARAAVNCGAGRVLIGFVDHAMAYDSGQPELMCRHAADLDFTSAVLVAGPGLGLSDAAQALLSRTLDARSWLVLDADALNLIAREPVFQQKVMHRQHTAMMTPHPLEAARLLGVSAAAIQADRVAAARALARRFNAVVILKGAGSIIARANGEVVVNATGNPALASAGSGDVLSGICGALLAQGWPQWQAALAAVWLHGSAADQLVAQGIGPIGLTAGELIPVVRSLLNGLVRDAANAGR</sequence>
<feature type="binding site" evidence="17">
    <location>
        <position position="316"/>
    </location>
    <ligand>
        <name>(6S)-NADPHX</name>
        <dbReference type="ChEBI" id="CHEBI:64076"/>
    </ligand>
</feature>
<comment type="similarity">
    <text evidence="17">Belongs to the NnrD/CARKD family.</text>
</comment>
<comment type="cofactor">
    <cofactor evidence="18 19">
        <name>K(+)</name>
        <dbReference type="ChEBI" id="CHEBI:29103"/>
    </cofactor>
    <text evidence="18 19">Binds 1 potassium ion per subunit.</text>
</comment>
<evidence type="ECO:0000259" key="21">
    <source>
        <dbReference type="PROSITE" id="PS51385"/>
    </source>
</evidence>
<dbReference type="SUPFAM" id="SSF53613">
    <property type="entry name" value="Ribokinase-like"/>
    <property type="match status" value="1"/>
</dbReference>
<dbReference type="InterPro" id="IPR029056">
    <property type="entry name" value="Ribokinase-like"/>
</dbReference>
<evidence type="ECO:0000313" key="23">
    <source>
        <dbReference type="Proteomes" id="UP001596045"/>
    </source>
</evidence>
<dbReference type="SUPFAM" id="SSF64153">
    <property type="entry name" value="YjeF N-terminal domain-like"/>
    <property type="match status" value="1"/>
</dbReference>
<gene>
    <name evidence="18" type="primary">nnrE</name>
    <name evidence="17" type="synonym">nnrD</name>
    <name evidence="22" type="ORF">ACFPM8_12275</name>
</gene>
<keyword evidence="7 17" id="KW-0067">ATP-binding</keyword>
<keyword evidence="8 17" id="KW-0521">NADP</keyword>
<comment type="caution">
    <text evidence="22">The sequence shown here is derived from an EMBL/GenBank/DDBJ whole genome shotgun (WGS) entry which is preliminary data.</text>
</comment>
<dbReference type="PIRSF" id="PIRSF017184">
    <property type="entry name" value="Nnr"/>
    <property type="match status" value="1"/>
</dbReference>
<evidence type="ECO:0000256" key="16">
    <source>
        <dbReference type="ARBA" id="ARBA00049209"/>
    </source>
</evidence>
<comment type="function">
    <text evidence="14 19">Bifunctional enzyme that catalyzes the epimerization of the S- and R-forms of NAD(P)HX and the dehydration of the S-form of NAD(P)HX at the expense of ADP, which is converted to AMP. This allows the repair of both epimers of NAD(P)HX, a damaged form of NAD(P)H that is a result of enzymatic or heat-dependent hydration.</text>
</comment>
<protein>
    <recommendedName>
        <fullName evidence="19">Bifunctional NAD(P)H-hydrate repair enzyme</fullName>
    </recommendedName>
    <alternativeName>
        <fullName evidence="19">Nicotinamide nucleotide repair protein</fullName>
    </alternativeName>
    <domain>
        <recommendedName>
            <fullName evidence="19">ADP-dependent (S)-NAD(P)H-hydrate dehydratase</fullName>
            <ecNumber evidence="19">4.2.1.136</ecNumber>
        </recommendedName>
        <alternativeName>
            <fullName evidence="19">ADP-dependent NAD(P)HX dehydratase</fullName>
        </alternativeName>
    </domain>
    <domain>
        <recommendedName>
            <fullName evidence="19">NAD(P)H-hydrate epimerase</fullName>
            <ecNumber evidence="19">5.1.99.6</ecNumber>
        </recommendedName>
    </domain>
</protein>
<comment type="cofactor">
    <cofactor evidence="17">
        <name>Mg(2+)</name>
        <dbReference type="ChEBI" id="CHEBI:18420"/>
    </cofactor>
</comment>
<name>A0ABW0MBC0_9BURK</name>
<feature type="domain" description="YjeF N-terminal" evidence="21">
    <location>
        <begin position="10"/>
        <end position="219"/>
    </location>
</feature>
<organism evidence="22 23">
    <name type="scientific">Paraherbaspirillum soli</name>
    <dbReference type="NCBI Taxonomy" id="631222"/>
    <lineage>
        <taxon>Bacteria</taxon>
        <taxon>Pseudomonadati</taxon>
        <taxon>Pseudomonadota</taxon>
        <taxon>Betaproteobacteria</taxon>
        <taxon>Burkholderiales</taxon>
        <taxon>Oxalobacteraceae</taxon>
        <taxon>Paraherbaspirillum</taxon>
    </lineage>
</organism>
<dbReference type="HAMAP" id="MF_01966">
    <property type="entry name" value="NADHX_epimerase"/>
    <property type="match status" value="1"/>
</dbReference>
<evidence type="ECO:0000256" key="18">
    <source>
        <dbReference type="HAMAP-Rule" id="MF_01966"/>
    </source>
</evidence>
<comment type="catalytic activity">
    <reaction evidence="1 18 19">
        <text>(6R)-NADHX = (6S)-NADHX</text>
        <dbReference type="Rhea" id="RHEA:32215"/>
        <dbReference type="ChEBI" id="CHEBI:64074"/>
        <dbReference type="ChEBI" id="CHEBI:64075"/>
        <dbReference type="EC" id="5.1.99.6"/>
    </reaction>
</comment>
<comment type="similarity">
    <text evidence="3 19">In the N-terminal section; belongs to the NnrE/AIBP family.</text>
</comment>
<reference evidence="23" key="1">
    <citation type="journal article" date="2019" name="Int. J. Syst. Evol. Microbiol.">
        <title>The Global Catalogue of Microorganisms (GCM) 10K type strain sequencing project: providing services to taxonomists for standard genome sequencing and annotation.</title>
        <authorList>
            <consortium name="The Broad Institute Genomics Platform"/>
            <consortium name="The Broad Institute Genome Sequencing Center for Infectious Disease"/>
            <person name="Wu L."/>
            <person name="Ma J."/>
        </authorList>
    </citation>
    <scope>NUCLEOTIDE SEQUENCE [LARGE SCALE GENOMIC DNA]</scope>
    <source>
        <strain evidence="23">JCM 17066</strain>
    </source>
</reference>
<dbReference type="InterPro" id="IPR004443">
    <property type="entry name" value="YjeF_N_dom"/>
</dbReference>
<feature type="binding site" evidence="17">
    <location>
        <position position="436"/>
    </location>
    <ligand>
        <name>(6S)-NADPHX</name>
        <dbReference type="ChEBI" id="CHEBI:64076"/>
    </ligand>
</feature>
<dbReference type="CDD" id="cd01171">
    <property type="entry name" value="YXKO-related"/>
    <property type="match status" value="1"/>
</dbReference>
<keyword evidence="10 17" id="KW-0520">NAD</keyword>
<feature type="binding site" evidence="18">
    <location>
        <position position="159"/>
    </location>
    <ligand>
        <name>(6S)-NADPHX</name>
        <dbReference type="ChEBI" id="CHEBI:64076"/>
    </ligand>
</feature>
<evidence type="ECO:0000256" key="6">
    <source>
        <dbReference type="ARBA" id="ARBA00022741"/>
    </source>
</evidence>
<dbReference type="PROSITE" id="PS51383">
    <property type="entry name" value="YJEF_C_3"/>
    <property type="match status" value="1"/>
</dbReference>
<evidence type="ECO:0000259" key="20">
    <source>
        <dbReference type="PROSITE" id="PS51383"/>
    </source>
</evidence>
<comment type="caution">
    <text evidence="18">Lacks conserved residue(s) required for the propagation of feature annotation.</text>
</comment>
<feature type="binding site" evidence="18">
    <location>
        <position position="162"/>
    </location>
    <ligand>
        <name>K(+)</name>
        <dbReference type="ChEBI" id="CHEBI:29103"/>
    </ligand>
</feature>
<dbReference type="Pfam" id="PF03853">
    <property type="entry name" value="YjeF_N"/>
    <property type="match status" value="1"/>
</dbReference>
<dbReference type="Proteomes" id="UP001596045">
    <property type="component" value="Unassembled WGS sequence"/>
</dbReference>
<feature type="binding site" evidence="17">
    <location>
        <position position="369"/>
    </location>
    <ligand>
        <name>(6S)-NADPHX</name>
        <dbReference type="ChEBI" id="CHEBI:64076"/>
    </ligand>
</feature>
<evidence type="ECO:0000256" key="4">
    <source>
        <dbReference type="ARBA" id="ARBA00009524"/>
    </source>
</evidence>